<dbReference type="OrthoDB" id="8641581at2"/>
<organism evidence="2 3">
    <name type="scientific">Bordetella trematum</name>
    <dbReference type="NCBI Taxonomy" id="123899"/>
    <lineage>
        <taxon>Bacteria</taxon>
        <taxon>Pseudomonadati</taxon>
        <taxon>Pseudomonadota</taxon>
        <taxon>Betaproteobacteria</taxon>
        <taxon>Burkholderiales</taxon>
        <taxon>Alcaligenaceae</taxon>
        <taxon>Bordetella</taxon>
    </lineage>
</organism>
<reference evidence="2 3" key="1">
    <citation type="submission" date="2016-04" db="EMBL/GenBank/DDBJ databases">
        <authorList>
            <consortium name="Pathogen Informatics"/>
        </authorList>
    </citation>
    <scope>NUCLEOTIDE SEQUENCE [LARGE SCALE GENOMIC DNA]</scope>
    <source>
        <strain evidence="2 3">H044680328</strain>
    </source>
</reference>
<name>A0A157LGL9_9BORD</name>
<feature type="compositionally biased region" description="Low complexity" evidence="1">
    <location>
        <begin position="150"/>
        <end position="162"/>
    </location>
</feature>
<feature type="region of interest" description="Disordered" evidence="1">
    <location>
        <begin position="1"/>
        <end position="32"/>
    </location>
</feature>
<dbReference type="AlphaFoldDB" id="A0A157LGL9"/>
<evidence type="ECO:0000256" key="1">
    <source>
        <dbReference type="SAM" id="MobiDB-lite"/>
    </source>
</evidence>
<dbReference type="GeneID" id="56588683"/>
<gene>
    <name evidence="2" type="ORF">SAMEA3906487_04102</name>
</gene>
<dbReference type="RefSeq" id="WP_025512652.1">
    <property type="nucleotide sequence ID" value="NZ_CP016340.1"/>
</dbReference>
<dbReference type="EMBL" id="LT546645">
    <property type="protein sequence ID" value="SAI74201.1"/>
    <property type="molecule type" value="Genomic_DNA"/>
</dbReference>
<feature type="region of interest" description="Disordered" evidence="1">
    <location>
        <begin position="142"/>
        <end position="162"/>
    </location>
</feature>
<dbReference type="KEGG" id="btrm:SAMEA390648704102"/>
<keyword evidence="3" id="KW-1185">Reference proteome</keyword>
<feature type="region of interest" description="Disordered" evidence="1">
    <location>
        <begin position="64"/>
        <end position="114"/>
    </location>
</feature>
<dbReference type="Proteomes" id="UP000076825">
    <property type="component" value="Chromosome 1"/>
</dbReference>
<evidence type="ECO:0000313" key="3">
    <source>
        <dbReference type="Proteomes" id="UP000076825"/>
    </source>
</evidence>
<dbReference type="PATRIC" id="fig|123899.6.peg.4099"/>
<sequence length="162" mass="17304">MCPHHLPLDDDSEDLRVHYRGSPPDDALPRRRHGTWHPGWGIAATVGVAFGLLLLTDYSELASAPSFDEDSPEAVIGPPPEELLTPPEIGSYLAAPPPALPGSLQIGEPAGPDATSRIEHVRQLLLDGHQEAAQGQLAALQRDEPELELPPDLLPLRAAPAP</sequence>
<protein>
    <submittedName>
        <fullName evidence="2">Uncharacterized protein</fullName>
    </submittedName>
</protein>
<accession>A0A157LGL9</accession>
<evidence type="ECO:0000313" key="2">
    <source>
        <dbReference type="EMBL" id="SAI74201.1"/>
    </source>
</evidence>
<proteinExistence type="predicted"/>